<keyword evidence="1" id="KW-0472">Membrane</keyword>
<comment type="caution">
    <text evidence="2">The sequence shown here is derived from an EMBL/GenBank/DDBJ whole genome shotgun (WGS) entry which is preliminary data.</text>
</comment>
<proteinExistence type="predicted"/>
<keyword evidence="1" id="KW-0812">Transmembrane</keyword>
<keyword evidence="1" id="KW-1133">Transmembrane helix</keyword>
<evidence type="ECO:0000313" key="2">
    <source>
        <dbReference type="EMBL" id="TCN65347.1"/>
    </source>
</evidence>
<dbReference type="Proteomes" id="UP000294830">
    <property type="component" value="Unassembled WGS sequence"/>
</dbReference>
<reference evidence="2 3" key="1">
    <citation type="submission" date="2019-03" db="EMBL/GenBank/DDBJ databases">
        <title>Genomic Encyclopedia of Archaeal and Bacterial Type Strains, Phase II (KMG-II): from individual species to whole genera.</title>
        <authorList>
            <person name="Goeker M."/>
        </authorList>
    </citation>
    <scope>NUCLEOTIDE SEQUENCE [LARGE SCALE GENOMIC DNA]</scope>
    <source>
        <strain evidence="2 3">RL-C</strain>
    </source>
</reference>
<dbReference type="RefSeq" id="WP_131839731.1">
    <property type="nucleotide sequence ID" value="NZ_SLWB01000011.1"/>
</dbReference>
<dbReference type="AlphaFoldDB" id="A0A4R2EBU6"/>
<feature type="transmembrane region" description="Helical" evidence="1">
    <location>
        <begin position="6"/>
        <end position="23"/>
    </location>
</feature>
<protein>
    <submittedName>
        <fullName evidence="2">Uncharacterized protein</fullName>
    </submittedName>
</protein>
<sequence length="85" mass="9974">MESSAPYFYALISVLLAVVAYFLRQLLADFKRVEKDVTEVKSTMALIKAEFKGINELMNQRIEFLERRIHHLETIIFKTNEHEGK</sequence>
<name>A0A4R2EBU6_9BACT</name>
<dbReference type="EMBL" id="SLWB01000011">
    <property type="protein sequence ID" value="TCN65347.1"/>
    <property type="molecule type" value="Genomic_DNA"/>
</dbReference>
<accession>A0A4R2EBU6</accession>
<keyword evidence="3" id="KW-1185">Reference proteome</keyword>
<evidence type="ECO:0000256" key="1">
    <source>
        <dbReference type="SAM" id="Phobius"/>
    </source>
</evidence>
<evidence type="ECO:0000313" key="3">
    <source>
        <dbReference type="Proteomes" id="UP000294830"/>
    </source>
</evidence>
<dbReference type="OrthoDB" id="981846at2"/>
<organism evidence="2 3">
    <name type="scientific">Acetobacteroides hydrogenigenes</name>
    <dbReference type="NCBI Taxonomy" id="979970"/>
    <lineage>
        <taxon>Bacteria</taxon>
        <taxon>Pseudomonadati</taxon>
        <taxon>Bacteroidota</taxon>
        <taxon>Bacteroidia</taxon>
        <taxon>Bacteroidales</taxon>
        <taxon>Rikenellaceae</taxon>
        <taxon>Acetobacteroides</taxon>
    </lineage>
</organism>
<gene>
    <name evidence="2" type="ORF">CLV25_11126</name>
</gene>